<proteinExistence type="predicted"/>
<sequence length="54" mass="5844">MSSTRGDTTAILGKVRRCSKNGSLDDFLPMYGLTEDIPVTEVIDASPGKLCYGY</sequence>
<dbReference type="EMBL" id="HG793277">
    <property type="protein sequence ID" value="CRL31372.1"/>
    <property type="molecule type" value="Genomic_DNA"/>
</dbReference>
<dbReference type="Proteomes" id="UP000053732">
    <property type="component" value="Unassembled WGS sequence"/>
</dbReference>
<protein>
    <submittedName>
        <fullName evidence="1">Str. FM013</fullName>
    </submittedName>
</protein>
<name>A0A0G4PYG4_PENC3</name>
<accession>A0A0G4PYG4</accession>
<keyword evidence="2" id="KW-1185">Reference proteome</keyword>
<dbReference type="AlphaFoldDB" id="A0A0G4PYG4"/>
<gene>
    <name evidence="1" type="ORF">PCAMFM013_S147g000001</name>
</gene>
<evidence type="ECO:0000313" key="2">
    <source>
        <dbReference type="Proteomes" id="UP000053732"/>
    </source>
</evidence>
<reference evidence="1 2" key="1">
    <citation type="journal article" date="2014" name="Nat. Commun.">
        <title>Multiple recent horizontal transfers of a large genomic region in cheese making fungi.</title>
        <authorList>
            <person name="Cheeseman K."/>
            <person name="Ropars J."/>
            <person name="Renault P."/>
            <person name="Dupont J."/>
            <person name="Gouzy J."/>
            <person name="Branca A."/>
            <person name="Abraham A.L."/>
            <person name="Ceppi M."/>
            <person name="Conseiller E."/>
            <person name="Debuchy R."/>
            <person name="Malagnac F."/>
            <person name="Goarin A."/>
            <person name="Silar P."/>
            <person name="Lacoste S."/>
            <person name="Sallet E."/>
            <person name="Bensimon A."/>
            <person name="Giraud T."/>
            <person name="Brygoo Y."/>
        </authorList>
    </citation>
    <scope>NUCLEOTIDE SEQUENCE [LARGE SCALE GENOMIC DNA]</scope>
    <source>
        <strain evidence="2">FM 013</strain>
    </source>
</reference>
<organism evidence="1 2">
    <name type="scientific">Penicillium camemberti (strain FM 013)</name>
    <dbReference type="NCBI Taxonomy" id="1429867"/>
    <lineage>
        <taxon>Eukaryota</taxon>
        <taxon>Fungi</taxon>
        <taxon>Dikarya</taxon>
        <taxon>Ascomycota</taxon>
        <taxon>Pezizomycotina</taxon>
        <taxon>Eurotiomycetes</taxon>
        <taxon>Eurotiomycetidae</taxon>
        <taxon>Eurotiales</taxon>
        <taxon>Aspergillaceae</taxon>
        <taxon>Penicillium</taxon>
    </lineage>
</organism>
<evidence type="ECO:0000313" key="1">
    <source>
        <dbReference type="EMBL" id="CRL31372.1"/>
    </source>
</evidence>